<name>A0A644ZIR9_9ZZZZ</name>
<dbReference type="GO" id="GO:0006310">
    <property type="term" value="P:DNA recombination"/>
    <property type="evidence" value="ECO:0007669"/>
    <property type="project" value="UniProtKB-KW"/>
</dbReference>
<keyword evidence="1" id="KW-0233">DNA recombination</keyword>
<accession>A0A644ZIR9</accession>
<dbReference type="Gene3D" id="1.10.443.10">
    <property type="entry name" value="Intergrase catalytic core"/>
    <property type="match status" value="1"/>
</dbReference>
<evidence type="ECO:0000313" key="2">
    <source>
        <dbReference type="EMBL" id="MPM38603.1"/>
    </source>
</evidence>
<reference evidence="2" key="1">
    <citation type="submission" date="2019-08" db="EMBL/GenBank/DDBJ databases">
        <authorList>
            <person name="Kucharzyk K."/>
            <person name="Murdoch R.W."/>
            <person name="Higgins S."/>
            <person name="Loffler F."/>
        </authorList>
    </citation>
    <scope>NUCLEOTIDE SEQUENCE</scope>
</reference>
<dbReference type="SUPFAM" id="SSF56349">
    <property type="entry name" value="DNA breaking-rejoining enzymes"/>
    <property type="match status" value="1"/>
</dbReference>
<dbReference type="EMBL" id="VSSQ01008341">
    <property type="protein sequence ID" value="MPM38603.1"/>
    <property type="molecule type" value="Genomic_DNA"/>
</dbReference>
<evidence type="ECO:0000256" key="1">
    <source>
        <dbReference type="ARBA" id="ARBA00023172"/>
    </source>
</evidence>
<comment type="caution">
    <text evidence="2">The sequence shown here is derived from an EMBL/GenBank/DDBJ whole genome shotgun (WGS) entry which is preliminary data.</text>
</comment>
<dbReference type="GO" id="GO:0003677">
    <property type="term" value="F:DNA binding"/>
    <property type="evidence" value="ECO:0007669"/>
    <property type="project" value="InterPro"/>
</dbReference>
<organism evidence="2">
    <name type="scientific">bioreactor metagenome</name>
    <dbReference type="NCBI Taxonomy" id="1076179"/>
    <lineage>
        <taxon>unclassified sequences</taxon>
        <taxon>metagenomes</taxon>
        <taxon>ecological metagenomes</taxon>
    </lineage>
</organism>
<dbReference type="AlphaFoldDB" id="A0A644ZIR9"/>
<sequence>MELEDPANPYLYVRYANSANRYKERKIELPAAWVETFNSYVQQYKPTDLVFPWSPRRLEYLLEDLSVEAGLKKHLSFDMCRWTCALNDWKSSMDRDLLRQKLGISKIQWREVSMKLTQLAQSN</sequence>
<protein>
    <submittedName>
        <fullName evidence="2">Uncharacterized protein</fullName>
    </submittedName>
</protein>
<dbReference type="InterPro" id="IPR013762">
    <property type="entry name" value="Integrase-like_cat_sf"/>
</dbReference>
<gene>
    <name evidence="2" type="ORF">SDC9_85232</name>
</gene>
<dbReference type="GO" id="GO:0015074">
    <property type="term" value="P:DNA integration"/>
    <property type="evidence" value="ECO:0007669"/>
    <property type="project" value="InterPro"/>
</dbReference>
<dbReference type="InterPro" id="IPR011010">
    <property type="entry name" value="DNA_brk_join_enz"/>
</dbReference>
<proteinExistence type="predicted"/>